<dbReference type="Pfam" id="PF00531">
    <property type="entry name" value="Death"/>
    <property type="match status" value="1"/>
</dbReference>
<evidence type="ECO:0000259" key="10">
    <source>
        <dbReference type="PROSITE" id="PS50011"/>
    </source>
</evidence>
<organism evidence="11 12">
    <name type="scientific">Merluccius polli</name>
    <name type="common">Benguela hake</name>
    <name type="synonym">Merluccius cadenati</name>
    <dbReference type="NCBI Taxonomy" id="89951"/>
    <lineage>
        <taxon>Eukaryota</taxon>
        <taxon>Metazoa</taxon>
        <taxon>Chordata</taxon>
        <taxon>Craniata</taxon>
        <taxon>Vertebrata</taxon>
        <taxon>Euteleostomi</taxon>
        <taxon>Actinopterygii</taxon>
        <taxon>Neopterygii</taxon>
        <taxon>Teleostei</taxon>
        <taxon>Neoteleostei</taxon>
        <taxon>Acanthomorphata</taxon>
        <taxon>Zeiogadaria</taxon>
        <taxon>Gadariae</taxon>
        <taxon>Gadiformes</taxon>
        <taxon>Gadoidei</taxon>
        <taxon>Merlucciidae</taxon>
        <taxon>Merluccius</taxon>
    </lineage>
</organism>
<dbReference type="InterPro" id="IPR037970">
    <property type="entry name" value="IRAK4_Death"/>
</dbReference>
<dbReference type="AlphaFoldDB" id="A0AA47NYM0"/>
<proteinExistence type="predicted"/>
<evidence type="ECO:0000313" key="11">
    <source>
        <dbReference type="EMBL" id="KAK0143716.1"/>
    </source>
</evidence>
<dbReference type="GO" id="GO:0005524">
    <property type="term" value="F:ATP binding"/>
    <property type="evidence" value="ECO:0007669"/>
    <property type="project" value="UniProtKB-UniRule"/>
</dbReference>
<keyword evidence="5 11" id="KW-0418">Kinase</keyword>
<dbReference type="PANTHER" id="PTHR48006">
    <property type="entry name" value="LEUCINE-RICH REPEAT-CONTAINING PROTEIN DDB_G0281931-RELATED"/>
    <property type="match status" value="1"/>
</dbReference>
<keyword evidence="3" id="KW-0808">Transferase</keyword>
<evidence type="ECO:0000313" key="12">
    <source>
        <dbReference type="Proteomes" id="UP001174136"/>
    </source>
</evidence>
<evidence type="ECO:0000256" key="8">
    <source>
        <dbReference type="ARBA" id="ARBA00048679"/>
    </source>
</evidence>
<reference evidence="11" key="1">
    <citation type="journal article" date="2023" name="Front. Mar. Sci.">
        <title>A new Merluccius polli reference genome to investigate the effects of global change in West African waters.</title>
        <authorList>
            <person name="Mateo J.L."/>
            <person name="Blanco-Fernandez C."/>
            <person name="Garcia-Vazquez E."/>
            <person name="Machado-Schiaffino G."/>
        </authorList>
    </citation>
    <scope>NUCLEOTIDE SEQUENCE</scope>
    <source>
        <strain evidence="11">C29</strain>
        <tissue evidence="11">Fin</tissue>
    </source>
</reference>
<feature type="domain" description="Protein kinase" evidence="10">
    <location>
        <begin position="157"/>
        <end position="415"/>
    </location>
</feature>
<dbReference type="CDD" id="cd08793">
    <property type="entry name" value="Death_IRAK4"/>
    <property type="match status" value="1"/>
</dbReference>
<dbReference type="SUPFAM" id="SSF56112">
    <property type="entry name" value="Protein kinase-like (PK-like)"/>
    <property type="match status" value="1"/>
</dbReference>
<comment type="catalytic activity">
    <reaction evidence="8">
        <text>L-seryl-[protein] + ATP = O-phospho-L-seryl-[protein] + ADP + H(+)</text>
        <dbReference type="Rhea" id="RHEA:17989"/>
        <dbReference type="Rhea" id="RHEA-COMP:9863"/>
        <dbReference type="Rhea" id="RHEA-COMP:11604"/>
        <dbReference type="ChEBI" id="CHEBI:15378"/>
        <dbReference type="ChEBI" id="CHEBI:29999"/>
        <dbReference type="ChEBI" id="CHEBI:30616"/>
        <dbReference type="ChEBI" id="CHEBI:83421"/>
        <dbReference type="ChEBI" id="CHEBI:456216"/>
        <dbReference type="EC" id="2.7.11.1"/>
    </reaction>
</comment>
<evidence type="ECO:0000256" key="7">
    <source>
        <dbReference type="ARBA" id="ARBA00047899"/>
    </source>
</evidence>
<dbReference type="InterPro" id="IPR011009">
    <property type="entry name" value="Kinase-like_dom_sf"/>
</dbReference>
<dbReference type="EMBL" id="JAOPHQ010003263">
    <property type="protein sequence ID" value="KAK0143716.1"/>
    <property type="molecule type" value="Genomic_DNA"/>
</dbReference>
<dbReference type="GO" id="GO:0045087">
    <property type="term" value="P:innate immune response"/>
    <property type="evidence" value="ECO:0007669"/>
    <property type="project" value="UniProtKB-ARBA"/>
</dbReference>
<dbReference type="InterPro" id="IPR000488">
    <property type="entry name" value="Death_dom"/>
</dbReference>
<keyword evidence="6 9" id="KW-0067">ATP-binding</keyword>
<comment type="catalytic activity">
    <reaction evidence="7">
        <text>L-threonyl-[protein] + ATP = O-phospho-L-threonyl-[protein] + ADP + H(+)</text>
        <dbReference type="Rhea" id="RHEA:46608"/>
        <dbReference type="Rhea" id="RHEA-COMP:11060"/>
        <dbReference type="Rhea" id="RHEA-COMP:11605"/>
        <dbReference type="ChEBI" id="CHEBI:15378"/>
        <dbReference type="ChEBI" id="CHEBI:30013"/>
        <dbReference type="ChEBI" id="CHEBI:30616"/>
        <dbReference type="ChEBI" id="CHEBI:61977"/>
        <dbReference type="ChEBI" id="CHEBI:456216"/>
        <dbReference type="EC" id="2.7.11.1"/>
    </reaction>
</comment>
<comment type="caution">
    <text evidence="11">The sequence shown here is derived from an EMBL/GenBank/DDBJ whole genome shotgun (WGS) entry which is preliminary data.</text>
</comment>
<dbReference type="Gene3D" id="1.10.510.10">
    <property type="entry name" value="Transferase(Phosphotransferase) domain 1"/>
    <property type="match status" value="1"/>
</dbReference>
<dbReference type="PROSITE" id="PS50011">
    <property type="entry name" value="PROTEIN_KINASE_DOM"/>
    <property type="match status" value="1"/>
</dbReference>
<dbReference type="PROSITE" id="PS00107">
    <property type="entry name" value="PROTEIN_KINASE_ATP"/>
    <property type="match status" value="1"/>
</dbReference>
<dbReference type="SUPFAM" id="SSF47986">
    <property type="entry name" value="DEATH domain"/>
    <property type="match status" value="1"/>
</dbReference>
<dbReference type="Proteomes" id="UP001174136">
    <property type="component" value="Unassembled WGS sequence"/>
</dbReference>
<dbReference type="Pfam" id="PF00069">
    <property type="entry name" value="Pkinase"/>
    <property type="match status" value="1"/>
</dbReference>
<gene>
    <name evidence="11" type="primary">IRAK4_1</name>
    <name evidence="11" type="ORF">N1851_018084</name>
</gene>
<protein>
    <recommendedName>
        <fullName evidence="1">non-specific serine/threonine protein kinase</fullName>
        <ecNumber evidence="1">2.7.11.1</ecNumber>
    </recommendedName>
</protein>
<keyword evidence="2" id="KW-0723">Serine/threonine-protein kinase</keyword>
<evidence type="ECO:0000256" key="2">
    <source>
        <dbReference type="ARBA" id="ARBA00022527"/>
    </source>
</evidence>
<dbReference type="InterPro" id="IPR017441">
    <property type="entry name" value="Protein_kinase_ATP_BS"/>
</dbReference>
<dbReference type="GO" id="GO:0004674">
    <property type="term" value="F:protein serine/threonine kinase activity"/>
    <property type="evidence" value="ECO:0007669"/>
    <property type="project" value="UniProtKB-KW"/>
</dbReference>
<feature type="binding site" evidence="9">
    <location>
        <position position="185"/>
    </location>
    <ligand>
        <name>ATP</name>
        <dbReference type="ChEBI" id="CHEBI:30616"/>
    </ligand>
</feature>
<accession>A0AA47NYM0</accession>
<keyword evidence="11" id="KW-0675">Receptor</keyword>
<keyword evidence="4 9" id="KW-0547">Nucleotide-binding</keyword>
<evidence type="ECO:0000256" key="1">
    <source>
        <dbReference type="ARBA" id="ARBA00012513"/>
    </source>
</evidence>
<dbReference type="Gene3D" id="3.30.200.20">
    <property type="entry name" value="Phosphorylase Kinase, domain 1"/>
    <property type="match status" value="1"/>
</dbReference>
<evidence type="ECO:0000256" key="5">
    <source>
        <dbReference type="ARBA" id="ARBA00022777"/>
    </source>
</evidence>
<dbReference type="InterPro" id="IPR001245">
    <property type="entry name" value="Ser-Thr/Tyr_kinase_cat_dom"/>
</dbReference>
<dbReference type="InterPro" id="IPR000719">
    <property type="entry name" value="Prot_kinase_dom"/>
</dbReference>
<dbReference type="Pfam" id="PF07714">
    <property type="entry name" value="PK_Tyr_Ser-Thr"/>
    <property type="match status" value="1"/>
</dbReference>
<dbReference type="EC" id="2.7.11.1" evidence="1"/>
<keyword evidence="12" id="KW-1185">Reference proteome</keyword>
<evidence type="ECO:0000256" key="9">
    <source>
        <dbReference type="PROSITE-ProRule" id="PRU10141"/>
    </source>
</evidence>
<dbReference type="FunFam" id="1.10.533.10:FF:000028">
    <property type="entry name" value="Interleukin 1 receptor-associated kinase 4"/>
    <property type="match status" value="1"/>
</dbReference>
<evidence type="ECO:0000256" key="4">
    <source>
        <dbReference type="ARBA" id="ARBA00022741"/>
    </source>
</evidence>
<evidence type="ECO:0000256" key="3">
    <source>
        <dbReference type="ARBA" id="ARBA00022679"/>
    </source>
</evidence>
<name>A0AA47NYM0_MERPO</name>
<dbReference type="Gene3D" id="1.10.533.10">
    <property type="entry name" value="Death Domain, Fas"/>
    <property type="match status" value="1"/>
</dbReference>
<dbReference type="InterPro" id="IPR011029">
    <property type="entry name" value="DEATH-like_dom_sf"/>
</dbReference>
<sequence>MNRDVTPTTYIRRLDLSTLRRLADFLDPDDRWRDVVVSIRKPSGEPRYTQLHVRRFASLAEQGKSPTIELLTNWGTTNATVGELVDILKSNKLMAPAALLLPGVSPTSASPSSSSLAAAASAAAAASSASSNVTGYLSFSYQELVHITGNFDDRPTSEGGNRLGEGGFGTVYKGFVDHKPVAVKKLSPEEDILVEELRRQFQQEIQTLKTLKHQNLVDMVGFSCDGDYPCLVYVYMANGSVLDRLACMPSSVVEQEVFDCHRERQSGNILLDENFVAKISDFGLTRASATRSSATVLTERIVGTRAYMAPEALRGEITPKSDVFSFGVVLLEILSGLPPVDESRDTPCLMELRYDIDDEDEDLTLADFLDKKMSDMDMAQAERTYSVACNCLNDRKARRPTIKQVLSELEDVSGF</sequence>
<evidence type="ECO:0000256" key="6">
    <source>
        <dbReference type="ARBA" id="ARBA00022840"/>
    </source>
</evidence>
<dbReference type="InterPro" id="IPR051824">
    <property type="entry name" value="LRR_Rcpt-Like_S/T_Kinase"/>
</dbReference>
<dbReference type="GO" id="GO:0007165">
    <property type="term" value="P:signal transduction"/>
    <property type="evidence" value="ECO:0007669"/>
    <property type="project" value="InterPro"/>
</dbReference>
<dbReference type="PANTHER" id="PTHR48006:SF102">
    <property type="entry name" value="LEUCINE-RICH REPEAT-CONTAINING PROTEIN DDB_G0281931-RELATED"/>
    <property type="match status" value="1"/>
</dbReference>